<evidence type="ECO:0000313" key="2">
    <source>
        <dbReference type="EMBL" id="GAA4330447.1"/>
    </source>
</evidence>
<evidence type="ECO:0000313" key="3">
    <source>
        <dbReference type="Proteomes" id="UP001500582"/>
    </source>
</evidence>
<evidence type="ECO:0008006" key="4">
    <source>
        <dbReference type="Google" id="ProtNLM"/>
    </source>
</evidence>
<sequence length="202" mass="22115">MKKLLFILCLALLSASASFAQTKPSATEQQLLDSLCSDLGKIDMTKLTTKPEATDAFMSCFLKHTDLLVIIAGEQGVEMTDQPALHKLGMSIGVNLMKQQCAPFIKLSSLMAAQSKTATAQSTTGTFKRIDNKGFNYIVVTEGGSEKSFIWLKQFAGSEAFMGVTTKLAGKKLKITWQEIEVYLPQAKGYYKVKEITGIQIL</sequence>
<feature type="chain" id="PRO_5046534834" description="DUF4252 domain-containing protein" evidence="1">
    <location>
        <begin position="21"/>
        <end position="202"/>
    </location>
</feature>
<evidence type="ECO:0000256" key="1">
    <source>
        <dbReference type="SAM" id="SignalP"/>
    </source>
</evidence>
<proteinExistence type="predicted"/>
<gene>
    <name evidence="2" type="ORF">GCM10023149_35640</name>
</gene>
<reference evidence="3" key="1">
    <citation type="journal article" date="2019" name="Int. J. Syst. Evol. Microbiol.">
        <title>The Global Catalogue of Microorganisms (GCM) 10K type strain sequencing project: providing services to taxonomists for standard genome sequencing and annotation.</title>
        <authorList>
            <consortium name="The Broad Institute Genomics Platform"/>
            <consortium name="The Broad Institute Genome Sequencing Center for Infectious Disease"/>
            <person name="Wu L."/>
            <person name="Ma J."/>
        </authorList>
    </citation>
    <scope>NUCLEOTIDE SEQUENCE [LARGE SCALE GENOMIC DNA]</scope>
    <source>
        <strain evidence="3">JCM 17705</strain>
    </source>
</reference>
<keyword evidence="1" id="KW-0732">Signal</keyword>
<comment type="caution">
    <text evidence="2">The sequence shown here is derived from an EMBL/GenBank/DDBJ whole genome shotgun (WGS) entry which is preliminary data.</text>
</comment>
<dbReference type="RefSeq" id="WP_345212502.1">
    <property type="nucleotide sequence ID" value="NZ_BAABFT010000010.1"/>
</dbReference>
<accession>A0ABP8GV70</accession>
<feature type="signal peptide" evidence="1">
    <location>
        <begin position="1"/>
        <end position="20"/>
    </location>
</feature>
<organism evidence="2 3">
    <name type="scientific">Mucilaginibacter gynuensis</name>
    <dbReference type="NCBI Taxonomy" id="1302236"/>
    <lineage>
        <taxon>Bacteria</taxon>
        <taxon>Pseudomonadati</taxon>
        <taxon>Bacteroidota</taxon>
        <taxon>Sphingobacteriia</taxon>
        <taxon>Sphingobacteriales</taxon>
        <taxon>Sphingobacteriaceae</taxon>
        <taxon>Mucilaginibacter</taxon>
    </lineage>
</organism>
<protein>
    <recommendedName>
        <fullName evidence="4">DUF4252 domain-containing protein</fullName>
    </recommendedName>
</protein>
<keyword evidence="3" id="KW-1185">Reference proteome</keyword>
<dbReference type="Proteomes" id="UP001500582">
    <property type="component" value="Unassembled WGS sequence"/>
</dbReference>
<name>A0ABP8GV70_9SPHI</name>
<dbReference type="EMBL" id="BAABFT010000010">
    <property type="protein sequence ID" value="GAA4330447.1"/>
    <property type="molecule type" value="Genomic_DNA"/>
</dbReference>